<reference evidence="2" key="1">
    <citation type="journal article" date="2019" name="Sci. Rep.">
        <title>Draft genome of Tanacetum cinerariifolium, the natural source of mosquito coil.</title>
        <authorList>
            <person name="Yamashiro T."/>
            <person name="Shiraishi A."/>
            <person name="Satake H."/>
            <person name="Nakayama K."/>
        </authorList>
    </citation>
    <scope>NUCLEOTIDE SEQUENCE</scope>
</reference>
<dbReference type="PANTHER" id="PTHR35999:SF1">
    <property type="entry name" value="MITOCHONDRIAL IMPORT RECEPTOR SUBUNIT TOM6 HOMOLOG"/>
    <property type="match status" value="1"/>
</dbReference>
<sequence>MVKSEHLVTGEIEQIMEGGDNVDEDEFVDEIFNNQEDPSTKLEPEGHKERSKEEKIANLMIIDVDEEESAGDEKLKEFIASDPTPLSSQPITSSSKPKSYHVKYYKSVFHKMSRRYGYMFRHLKQSFMPRKDFGTINKGVHATLKEVVSKMVDHNTNDFMKNNLPNKIKFEIPTPLVAPCRLDVIHTRDDEDHHDNDARESSSSRAMDESTPSGSGTQEELEDFDAWLNEKCINDDEIPTEEVTLEISAEVSEKEMTSDDIQRMQNTVNIMMRDRCNSDHIRRQQKKRDNLDEAHSDVKIVEVVNVQFDQGYGPEYMIMIAIKRTNGKYSEFAESDYKYLQKNDNEDMNLMCINGIIKDYRQTGLKIQSYCTDPHISRKKEKLVIITSEPVVGLIYENNKKDKRVMVIKEIPKFYDATLKRVLEKVKKFNLDVKHGYANPDLNNEDAEYIEFYEEYIKERLRKKNQTQIREKKMFPGMFMRKPDKAVALKQLRVHLGLFGAWVAAIRVAPYVLHYFSDTKDELVLDF</sequence>
<feature type="compositionally biased region" description="Basic and acidic residues" evidence="1">
    <location>
        <begin position="38"/>
        <end position="53"/>
    </location>
</feature>
<evidence type="ECO:0000313" key="2">
    <source>
        <dbReference type="EMBL" id="GEU87664.1"/>
    </source>
</evidence>
<feature type="compositionally biased region" description="Basic and acidic residues" evidence="1">
    <location>
        <begin position="187"/>
        <end position="208"/>
    </location>
</feature>
<dbReference type="EMBL" id="BKCJ010009588">
    <property type="protein sequence ID" value="GEU87664.1"/>
    <property type="molecule type" value="Genomic_DNA"/>
</dbReference>
<dbReference type="GO" id="GO:0005742">
    <property type="term" value="C:mitochondrial outer membrane translocase complex"/>
    <property type="evidence" value="ECO:0007669"/>
    <property type="project" value="InterPro"/>
</dbReference>
<organism evidence="2">
    <name type="scientific">Tanacetum cinerariifolium</name>
    <name type="common">Dalmatian daisy</name>
    <name type="synonym">Chrysanthemum cinerariifolium</name>
    <dbReference type="NCBI Taxonomy" id="118510"/>
    <lineage>
        <taxon>Eukaryota</taxon>
        <taxon>Viridiplantae</taxon>
        <taxon>Streptophyta</taxon>
        <taxon>Embryophyta</taxon>
        <taxon>Tracheophyta</taxon>
        <taxon>Spermatophyta</taxon>
        <taxon>Magnoliopsida</taxon>
        <taxon>eudicotyledons</taxon>
        <taxon>Gunneridae</taxon>
        <taxon>Pentapetalae</taxon>
        <taxon>asterids</taxon>
        <taxon>campanulids</taxon>
        <taxon>Asterales</taxon>
        <taxon>Asteraceae</taxon>
        <taxon>Asteroideae</taxon>
        <taxon>Anthemideae</taxon>
        <taxon>Anthemidinae</taxon>
        <taxon>Tanacetum</taxon>
    </lineage>
</organism>
<name>A0A6L2NSY3_TANCI</name>
<evidence type="ECO:0000256" key="1">
    <source>
        <dbReference type="SAM" id="MobiDB-lite"/>
    </source>
</evidence>
<comment type="caution">
    <text evidence="2">The sequence shown here is derived from an EMBL/GenBank/DDBJ whole genome shotgun (WGS) entry which is preliminary data.</text>
</comment>
<keyword evidence="2" id="KW-0675">Receptor</keyword>
<dbReference type="PANTHER" id="PTHR35999">
    <property type="entry name" value="MITOCHONDRIAL IMPORT RECEPTOR SUBUNIT TOM6 HOMOLOG"/>
    <property type="match status" value="1"/>
</dbReference>
<feature type="region of interest" description="Disordered" evidence="1">
    <location>
        <begin position="187"/>
        <end position="219"/>
    </location>
</feature>
<gene>
    <name evidence="2" type="ORF">Tci_059642</name>
</gene>
<accession>A0A6L2NSY3</accession>
<dbReference type="InterPro" id="IPR034554">
    <property type="entry name" value="TOM6_plants"/>
</dbReference>
<proteinExistence type="predicted"/>
<dbReference type="AlphaFoldDB" id="A0A6L2NSY3"/>
<protein>
    <submittedName>
        <fullName evidence="2">Mitochondrial import receptor subunit TOM6 homolog</fullName>
    </submittedName>
</protein>
<feature type="compositionally biased region" description="Polar residues" evidence="1">
    <location>
        <begin position="209"/>
        <end position="218"/>
    </location>
</feature>
<feature type="region of interest" description="Disordered" evidence="1">
    <location>
        <begin position="32"/>
        <end position="53"/>
    </location>
</feature>
<feature type="region of interest" description="Disordered" evidence="1">
    <location>
        <begin position="1"/>
        <end position="20"/>
    </location>
</feature>